<dbReference type="AlphaFoldDB" id="A0A8C5J9R8"/>
<evidence type="ECO:0000313" key="2">
    <source>
        <dbReference type="Proteomes" id="UP000694408"/>
    </source>
</evidence>
<name>A0A8C5J9R8_JUNHY</name>
<proteinExistence type="predicted"/>
<dbReference type="Ensembl" id="ENSJHYT00000017249.1">
    <property type="protein sequence ID" value="ENSJHYP00000014254.1"/>
    <property type="gene ID" value="ENSJHYG00000011044.1"/>
</dbReference>
<evidence type="ECO:0000313" key="1">
    <source>
        <dbReference type="Ensembl" id="ENSJHYP00000014254.1"/>
    </source>
</evidence>
<keyword evidence="2" id="KW-1185">Reference proteome</keyword>
<protein>
    <submittedName>
        <fullName evidence="1">Uncharacterized protein</fullName>
    </submittedName>
</protein>
<reference evidence="1" key="1">
    <citation type="submission" date="2025-08" db="UniProtKB">
        <authorList>
            <consortium name="Ensembl"/>
        </authorList>
    </citation>
    <scope>IDENTIFICATION</scope>
</reference>
<accession>A0A8C5J9R8</accession>
<dbReference type="Proteomes" id="UP000694408">
    <property type="component" value="Unplaced"/>
</dbReference>
<organism evidence="1 2">
    <name type="scientific">Junco hyemalis</name>
    <name type="common">Dark-eyed junco</name>
    <dbReference type="NCBI Taxonomy" id="40217"/>
    <lineage>
        <taxon>Eukaryota</taxon>
        <taxon>Metazoa</taxon>
        <taxon>Chordata</taxon>
        <taxon>Craniata</taxon>
        <taxon>Vertebrata</taxon>
        <taxon>Euteleostomi</taxon>
        <taxon>Archelosauria</taxon>
        <taxon>Archosauria</taxon>
        <taxon>Dinosauria</taxon>
        <taxon>Saurischia</taxon>
        <taxon>Theropoda</taxon>
        <taxon>Coelurosauria</taxon>
        <taxon>Aves</taxon>
        <taxon>Neognathae</taxon>
        <taxon>Neoaves</taxon>
        <taxon>Telluraves</taxon>
        <taxon>Australaves</taxon>
        <taxon>Passeriformes</taxon>
        <taxon>Passerellidae</taxon>
        <taxon>Junco</taxon>
    </lineage>
</organism>
<sequence>MTPGQRDQLMLICLTISGQGHAASSQAGMLEEGSVFQLLLEDSKSFFWKKKSSKVNKMLEFQ</sequence>
<reference evidence="1" key="2">
    <citation type="submission" date="2025-09" db="UniProtKB">
        <authorList>
            <consortium name="Ensembl"/>
        </authorList>
    </citation>
    <scope>IDENTIFICATION</scope>
</reference>